<dbReference type="RefSeq" id="WP_123793373.1">
    <property type="nucleotide sequence ID" value="NZ_RKQK01000003.1"/>
</dbReference>
<evidence type="ECO:0000313" key="2">
    <source>
        <dbReference type="EMBL" id="RPE66647.1"/>
    </source>
</evidence>
<dbReference type="OrthoDB" id="8686501at2"/>
<evidence type="ECO:0000313" key="3">
    <source>
        <dbReference type="Proteomes" id="UP000269689"/>
    </source>
</evidence>
<dbReference type="EMBL" id="RKQK01000003">
    <property type="protein sequence ID" value="RPE66647.1"/>
    <property type="molecule type" value="Genomic_DNA"/>
</dbReference>
<dbReference type="AlphaFoldDB" id="A0A3N4UNN7"/>
<dbReference type="SUPFAM" id="SSF54427">
    <property type="entry name" value="NTF2-like"/>
    <property type="match status" value="1"/>
</dbReference>
<feature type="domain" description="SnoaL-like" evidence="1">
    <location>
        <begin position="16"/>
        <end position="159"/>
    </location>
</feature>
<accession>A0A3N4UNN7</accession>
<sequence>MMNEKIQALEARLAILEAEAAVRRLQARYMFLCDTPNPEFGVKDDAERVDRIMELYAPEAVWEGVGEYYDGQFGRLEGWDAVKKHFQNFWGGKQNPALILNCHYLTSEQIRVADDAMTAEGNWVHMQPWLFSDGKALMRSSRLFNKFKKCEDGTWRFTHNRTENVFVAPLPATWASDYPSASVLMEP</sequence>
<reference evidence="2 3" key="1">
    <citation type="submission" date="2018-11" db="EMBL/GenBank/DDBJ databases">
        <title>Genomic Encyclopedia of Type Strains, Phase IV (KMG-IV): sequencing the most valuable type-strain genomes for metagenomic binning, comparative biology and taxonomic classification.</title>
        <authorList>
            <person name="Goeker M."/>
        </authorList>
    </citation>
    <scope>NUCLEOTIDE SEQUENCE [LARGE SCALE GENOMIC DNA]</scope>
    <source>
        <strain evidence="2 3">DSM 104731</strain>
    </source>
</reference>
<organism evidence="2 3">
    <name type="scientific">Pacificibacter maritimus</name>
    <dbReference type="NCBI Taxonomy" id="762213"/>
    <lineage>
        <taxon>Bacteria</taxon>
        <taxon>Pseudomonadati</taxon>
        <taxon>Pseudomonadota</taxon>
        <taxon>Alphaproteobacteria</taxon>
        <taxon>Rhodobacterales</taxon>
        <taxon>Roseobacteraceae</taxon>
        <taxon>Pacificibacter</taxon>
    </lineage>
</organism>
<dbReference type="Proteomes" id="UP000269689">
    <property type="component" value="Unassembled WGS sequence"/>
</dbReference>
<protein>
    <submittedName>
        <fullName evidence="2">SnoaL-like protein</fullName>
    </submittedName>
</protein>
<proteinExistence type="predicted"/>
<dbReference type="InterPro" id="IPR032710">
    <property type="entry name" value="NTF2-like_dom_sf"/>
</dbReference>
<evidence type="ECO:0000259" key="1">
    <source>
        <dbReference type="Pfam" id="PF13577"/>
    </source>
</evidence>
<dbReference type="InterPro" id="IPR037401">
    <property type="entry name" value="SnoaL-like"/>
</dbReference>
<dbReference type="Pfam" id="PF13577">
    <property type="entry name" value="SnoaL_4"/>
    <property type="match status" value="1"/>
</dbReference>
<comment type="caution">
    <text evidence="2">The sequence shown here is derived from an EMBL/GenBank/DDBJ whole genome shotgun (WGS) entry which is preliminary data.</text>
</comment>
<dbReference type="Gene3D" id="3.10.450.50">
    <property type="match status" value="1"/>
</dbReference>
<gene>
    <name evidence="2" type="ORF">EDD53_2353</name>
</gene>
<keyword evidence="3" id="KW-1185">Reference proteome</keyword>
<name>A0A3N4UNN7_9RHOB</name>